<dbReference type="AlphaFoldDB" id="A0A9P1E1W0"/>
<proteinExistence type="inferred from homology"/>
<dbReference type="GO" id="GO:0006364">
    <property type="term" value="P:rRNA processing"/>
    <property type="evidence" value="ECO:0007669"/>
    <property type="project" value="UniProtKB-KW"/>
</dbReference>
<comment type="caution">
    <text evidence="4">The sequence shown here is derived from an EMBL/GenBank/DDBJ whole genome shotgun (WGS) entry which is preliminary data.</text>
</comment>
<feature type="compositionally biased region" description="Acidic residues" evidence="3">
    <location>
        <begin position="139"/>
        <end position="151"/>
    </location>
</feature>
<evidence type="ECO:0000313" key="5">
    <source>
        <dbReference type="Proteomes" id="UP001152484"/>
    </source>
</evidence>
<evidence type="ECO:0000256" key="3">
    <source>
        <dbReference type="SAM" id="MobiDB-lite"/>
    </source>
</evidence>
<dbReference type="Proteomes" id="UP001152484">
    <property type="component" value="Unassembled WGS sequence"/>
</dbReference>
<name>A0A9P1E1W0_CUSEU</name>
<dbReference type="OrthoDB" id="263560at2759"/>
<evidence type="ECO:0000313" key="4">
    <source>
        <dbReference type="EMBL" id="CAH9072819.1"/>
    </source>
</evidence>
<accession>A0A9P1E1W0</accession>
<dbReference type="PANTHER" id="PTHR21250">
    <property type="entry name" value="PRE-RRNA-PROCESSING PROTEIN TSR2 HOMOLOG"/>
    <property type="match status" value="1"/>
</dbReference>
<evidence type="ECO:0000256" key="1">
    <source>
        <dbReference type="ARBA" id="ARBA00006524"/>
    </source>
</evidence>
<organism evidence="4 5">
    <name type="scientific">Cuscuta europaea</name>
    <name type="common">European dodder</name>
    <dbReference type="NCBI Taxonomy" id="41803"/>
    <lineage>
        <taxon>Eukaryota</taxon>
        <taxon>Viridiplantae</taxon>
        <taxon>Streptophyta</taxon>
        <taxon>Embryophyta</taxon>
        <taxon>Tracheophyta</taxon>
        <taxon>Spermatophyta</taxon>
        <taxon>Magnoliopsida</taxon>
        <taxon>eudicotyledons</taxon>
        <taxon>Gunneridae</taxon>
        <taxon>Pentapetalae</taxon>
        <taxon>asterids</taxon>
        <taxon>lamiids</taxon>
        <taxon>Solanales</taxon>
        <taxon>Convolvulaceae</taxon>
        <taxon>Cuscuteae</taxon>
        <taxon>Cuscuta</taxon>
        <taxon>Cuscuta subgen. Cuscuta</taxon>
    </lineage>
</organism>
<gene>
    <name evidence="4" type="ORF">CEURO_LOCUS4533</name>
</gene>
<comment type="similarity">
    <text evidence="1">Belongs to the TSR2 family.</text>
</comment>
<protein>
    <recommendedName>
        <fullName evidence="6">Pre-rRNA-processing protein TSR2</fullName>
    </recommendedName>
</protein>
<keyword evidence="5" id="KW-1185">Reference proteome</keyword>
<keyword evidence="2" id="KW-0698">rRNA processing</keyword>
<sequence>MNSESNSPPPLTAEAVAQLQEGITLVLARWASLQIAVEEEWGGATSREKSDDLAARIFSFFTQSKEKVYIYDLEDILDDVMISSFNTELEDGSIEEVAEKLMIMHAQCAEGNFESIIDLKRTMPVNSAVSFKRQFVRNDDDDDDDDGDLENDMLGNDSSDMAVDSLENQTSMGQRDMMVDESMAATPTEDGWTVVSSRRKNGRRN</sequence>
<evidence type="ECO:0008006" key="6">
    <source>
        <dbReference type="Google" id="ProtNLM"/>
    </source>
</evidence>
<feature type="region of interest" description="Disordered" evidence="3">
    <location>
        <begin position="136"/>
        <end position="205"/>
    </location>
</feature>
<dbReference type="InterPro" id="IPR019398">
    <property type="entry name" value="Pre-rRNA_process_TSR2"/>
</dbReference>
<dbReference type="Pfam" id="PF10273">
    <property type="entry name" value="WGG"/>
    <property type="match status" value="1"/>
</dbReference>
<evidence type="ECO:0000256" key="2">
    <source>
        <dbReference type="ARBA" id="ARBA00022552"/>
    </source>
</evidence>
<dbReference type="EMBL" id="CAMAPE010000008">
    <property type="protein sequence ID" value="CAH9072819.1"/>
    <property type="molecule type" value="Genomic_DNA"/>
</dbReference>
<reference evidence="4" key="1">
    <citation type="submission" date="2022-07" db="EMBL/GenBank/DDBJ databases">
        <authorList>
            <person name="Macas J."/>
            <person name="Novak P."/>
            <person name="Neumann P."/>
        </authorList>
    </citation>
    <scope>NUCLEOTIDE SEQUENCE</scope>
</reference>